<dbReference type="Pfam" id="PF06574">
    <property type="entry name" value="FAD_syn"/>
    <property type="match status" value="1"/>
</dbReference>
<dbReference type="eggNOG" id="COG0196">
    <property type="taxonomic scope" value="Bacteria"/>
</dbReference>
<evidence type="ECO:0000256" key="8">
    <source>
        <dbReference type="ARBA" id="ARBA00022741"/>
    </source>
</evidence>
<dbReference type="InterPro" id="IPR002606">
    <property type="entry name" value="Riboflavin_kinase_bac"/>
</dbReference>
<dbReference type="GO" id="GO:0008531">
    <property type="term" value="F:riboflavin kinase activity"/>
    <property type="evidence" value="ECO:0007669"/>
    <property type="project" value="UniProtKB-UniRule"/>
</dbReference>
<dbReference type="NCBIfam" id="TIGR00083">
    <property type="entry name" value="ribF"/>
    <property type="match status" value="1"/>
</dbReference>
<evidence type="ECO:0000256" key="11">
    <source>
        <dbReference type="ARBA" id="ARBA00022840"/>
    </source>
</evidence>
<dbReference type="NCBIfam" id="NF004160">
    <property type="entry name" value="PRK05627.1-3"/>
    <property type="match status" value="1"/>
</dbReference>
<evidence type="ECO:0000256" key="10">
    <source>
        <dbReference type="ARBA" id="ARBA00022827"/>
    </source>
</evidence>
<comment type="catalytic activity">
    <reaction evidence="13 15">
        <text>riboflavin + ATP = FMN + ADP + H(+)</text>
        <dbReference type="Rhea" id="RHEA:14357"/>
        <dbReference type="ChEBI" id="CHEBI:15378"/>
        <dbReference type="ChEBI" id="CHEBI:30616"/>
        <dbReference type="ChEBI" id="CHEBI:57986"/>
        <dbReference type="ChEBI" id="CHEBI:58210"/>
        <dbReference type="ChEBI" id="CHEBI:456216"/>
        <dbReference type="EC" id="2.7.1.26"/>
    </reaction>
</comment>
<dbReference type="EC" id="2.7.1.26" evidence="15"/>
<dbReference type="InterPro" id="IPR015864">
    <property type="entry name" value="FAD_synthase"/>
</dbReference>
<dbReference type="EMBL" id="DS999411">
    <property type="protein sequence ID" value="EED34762.1"/>
    <property type="molecule type" value="Genomic_DNA"/>
</dbReference>
<evidence type="ECO:0000256" key="6">
    <source>
        <dbReference type="ARBA" id="ARBA00022679"/>
    </source>
</evidence>
<evidence type="ECO:0000256" key="12">
    <source>
        <dbReference type="ARBA" id="ARBA00023268"/>
    </source>
</evidence>
<dbReference type="AlphaFoldDB" id="B8KX10"/>
<evidence type="ECO:0000256" key="1">
    <source>
        <dbReference type="ARBA" id="ARBA00002121"/>
    </source>
</evidence>
<dbReference type="CDD" id="cd02064">
    <property type="entry name" value="FAD_synthetase_N"/>
    <property type="match status" value="1"/>
</dbReference>
<dbReference type="PIRSF" id="PIRSF004491">
    <property type="entry name" value="FAD_Synth"/>
    <property type="match status" value="1"/>
</dbReference>
<dbReference type="NCBIfam" id="NF004159">
    <property type="entry name" value="PRK05627.1-2"/>
    <property type="match status" value="1"/>
</dbReference>
<sequence length="318" mass="35596">MEIIRGLHNLRPRHRGCAATVGAFDGVHLGHRAVLEHLKSEAARLGVASTVIFFEPLPREYFQPLEAPARLMNFREKCVALRDVGIDQALCLRFDERVRNMSADGFIEAVFSRGLEAQYIAIGDDFRFGKSREGDLRYMAERAQEYGYEVRSTSTLARSGERVSSTRIRAALAEGDFQLAAELLGRRFVMGGRVLHGKQLGRQLGFPTANIALHRLRAPVQGVFVVSVTGEGLDSVPALANVGVRPTVEDSIRANLEVHLIDVDEDLYGRRLTVNFLHKLRDENKFEGIEALRAAISNDLEQARQWLATYHGWGRGFR</sequence>
<gene>
    <name evidence="17" type="primary">ribF</name>
    <name evidence="17" type="ORF">NOR51B_701</name>
</gene>
<dbReference type="PANTHER" id="PTHR22749:SF6">
    <property type="entry name" value="RIBOFLAVIN KINASE"/>
    <property type="match status" value="1"/>
</dbReference>
<dbReference type="RefSeq" id="WP_009019510.1">
    <property type="nucleotide sequence ID" value="NZ_DS999411.1"/>
</dbReference>
<name>B8KX10_9GAMM</name>
<dbReference type="Pfam" id="PF01687">
    <property type="entry name" value="Flavokinase"/>
    <property type="match status" value="1"/>
</dbReference>
<dbReference type="SMART" id="SM00904">
    <property type="entry name" value="Flavokinase"/>
    <property type="match status" value="1"/>
</dbReference>
<dbReference type="NCBIfam" id="NF004163">
    <property type="entry name" value="PRK05627.1-6"/>
    <property type="match status" value="1"/>
</dbReference>
<dbReference type="GO" id="GO:0003919">
    <property type="term" value="F:FMN adenylyltransferase activity"/>
    <property type="evidence" value="ECO:0007669"/>
    <property type="project" value="UniProtKB-UniRule"/>
</dbReference>
<keyword evidence="18" id="KW-1185">Reference proteome</keyword>
<dbReference type="Proteomes" id="UP000004699">
    <property type="component" value="Unassembled WGS sequence"/>
</dbReference>
<dbReference type="OrthoDB" id="9803667at2"/>
<keyword evidence="12" id="KW-0511">Multifunctional enzyme</keyword>
<dbReference type="HOGENOM" id="CLU_048437_0_1_6"/>
<dbReference type="Gene3D" id="3.40.50.620">
    <property type="entry name" value="HUPs"/>
    <property type="match status" value="1"/>
</dbReference>
<comment type="similarity">
    <text evidence="15">Belongs to the ribF family.</text>
</comment>
<keyword evidence="11 15" id="KW-0067">ATP-binding</keyword>
<keyword evidence="6 15" id="KW-0808">Transferase</keyword>
<comment type="pathway">
    <text evidence="2 15">Cofactor biosynthesis; FAD biosynthesis; FAD from FMN: step 1/1.</text>
</comment>
<comment type="pathway">
    <text evidence="3 15">Cofactor biosynthesis; FMN biosynthesis; FMN from riboflavin (ATP route): step 1/1.</text>
</comment>
<evidence type="ECO:0000313" key="17">
    <source>
        <dbReference type="EMBL" id="EED34762.1"/>
    </source>
</evidence>
<keyword evidence="4 15" id="KW-0285">Flavoprotein</keyword>
<dbReference type="SUPFAM" id="SSF52374">
    <property type="entry name" value="Nucleotidylyl transferase"/>
    <property type="match status" value="1"/>
</dbReference>
<protein>
    <recommendedName>
        <fullName evidence="15">Riboflavin biosynthesis protein</fullName>
    </recommendedName>
    <domain>
        <recommendedName>
            <fullName evidence="15">Riboflavin kinase</fullName>
            <ecNumber evidence="15">2.7.1.26</ecNumber>
        </recommendedName>
        <alternativeName>
            <fullName evidence="15">Flavokinase</fullName>
        </alternativeName>
    </domain>
    <domain>
        <recommendedName>
            <fullName evidence="15">FMN adenylyltransferase</fullName>
            <ecNumber evidence="15">2.7.7.2</ecNumber>
        </recommendedName>
        <alternativeName>
            <fullName evidence="15">FAD pyrophosphorylase</fullName>
        </alternativeName>
        <alternativeName>
            <fullName evidence="15">FAD synthase</fullName>
        </alternativeName>
    </domain>
</protein>
<dbReference type="SUPFAM" id="SSF82114">
    <property type="entry name" value="Riboflavin kinase-like"/>
    <property type="match status" value="1"/>
</dbReference>
<dbReference type="InterPro" id="IPR014729">
    <property type="entry name" value="Rossmann-like_a/b/a_fold"/>
</dbReference>
<keyword evidence="10 15" id="KW-0274">FAD</keyword>
<keyword evidence="7 15" id="KW-0548">Nucleotidyltransferase</keyword>
<evidence type="ECO:0000256" key="2">
    <source>
        <dbReference type="ARBA" id="ARBA00004726"/>
    </source>
</evidence>
<evidence type="ECO:0000256" key="13">
    <source>
        <dbReference type="ARBA" id="ARBA00047880"/>
    </source>
</evidence>
<dbReference type="GO" id="GO:0005524">
    <property type="term" value="F:ATP binding"/>
    <property type="evidence" value="ECO:0007669"/>
    <property type="project" value="UniProtKB-UniRule"/>
</dbReference>
<dbReference type="InterPro" id="IPR023465">
    <property type="entry name" value="Riboflavin_kinase_dom_sf"/>
</dbReference>
<dbReference type="InterPro" id="IPR015865">
    <property type="entry name" value="Riboflavin_kinase_bac/euk"/>
</dbReference>
<evidence type="ECO:0000256" key="4">
    <source>
        <dbReference type="ARBA" id="ARBA00022630"/>
    </source>
</evidence>
<dbReference type="InterPro" id="IPR023468">
    <property type="entry name" value="Riboflavin_kinase"/>
</dbReference>
<evidence type="ECO:0000256" key="14">
    <source>
        <dbReference type="ARBA" id="ARBA00049494"/>
    </source>
</evidence>
<comment type="catalytic activity">
    <reaction evidence="14 15">
        <text>FMN + ATP + H(+) = FAD + diphosphate</text>
        <dbReference type="Rhea" id="RHEA:17237"/>
        <dbReference type="ChEBI" id="CHEBI:15378"/>
        <dbReference type="ChEBI" id="CHEBI:30616"/>
        <dbReference type="ChEBI" id="CHEBI:33019"/>
        <dbReference type="ChEBI" id="CHEBI:57692"/>
        <dbReference type="ChEBI" id="CHEBI:58210"/>
        <dbReference type="EC" id="2.7.7.2"/>
    </reaction>
</comment>
<evidence type="ECO:0000256" key="9">
    <source>
        <dbReference type="ARBA" id="ARBA00022777"/>
    </source>
</evidence>
<comment type="function">
    <text evidence="1">Catalyzes the phosphorylation of riboflavin to FMN followed by the adenylation of FMN to FAD.</text>
</comment>
<dbReference type="PANTHER" id="PTHR22749">
    <property type="entry name" value="RIBOFLAVIN KINASE/FMN ADENYLYLTRANSFERASE"/>
    <property type="match status" value="1"/>
</dbReference>
<evidence type="ECO:0000256" key="3">
    <source>
        <dbReference type="ARBA" id="ARBA00005201"/>
    </source>
</evidence>
<dbReference type="EC" id="2.7.7.2" evidence="15"/>
<dbReference type="UniPathway" id="UPA00276">
    <property type="reaction ID" value="UER00406"/>
</dbReference>
<keyword evidence="8 15" id="KW-0547">Nucleotide-binding</keyword>
<evidence type="ECO:0000256" key="15">
    <source>
        <dbReference type="PIRNR" id="PIRNR004491"/>
    </source>
</evidence>
<dbReference type="GO" id="GO:0006747">
    <property type="term" value="P:FAD biosynthetic process"/>
    <property type="evidence" value="ECO:0007669"/>
    <property type="project" value="UniProtKB-UniRule"/>
</dbReference>
<dbReference type="GO" id="GO:0009231">
    <property type="term" value="P:riboflavin biosynthetic process"/>
    <property type="evidence" value="ECO:0007669"/>
    <property type="project" value="InterPro"/>
</dbReference>
<dbReference type="UniPathway" id="UPA00277">
    <property type="reaction ID" value="UER00407"/>
</dbReference>
<keyword evidence="5 15" id="KW-0288">FMN</keyword>
<feature type="domain" description="Riboflavin kinase" evidence="16">
    <location>
        <begin position="183"/>
        <end position="308"/>
    </location>
</feature>
<organism evidence="17 18">
    <name type="scientific">Luminiphilus syltensis NOR5-1B</name>
    <dbReference type="NCBI Taxonomy" id="565045"/>
    <lineage>
        <taxon>Bacteria</taxon>
        <taxon>Pseudomonadati</taxon>
        <taxon>Pseudomonadota</taxon>
        <taxon>Gammaproteobacteria</taxon>
        <taxon>Cellvibrionales</taxon>
        <taxon>Halieaceae</taxon>
        <taxon>Luminiphilus</taxon>
    </lineage>
</organism>
<evidence type="ECO:0000256" key="5">
    <source>
        <dbReference type="ARBA" id="ARBA00022643"/>
    </source>
</evidence>
<dbReference type="FunFam" id="3.40.50.620:FF:000021">
    <property type="entry name" value="Riboflavin biosynthesis protein"/>
    <property type="match status" value="1"/>
</dbReference>
<evidence type="ECO:0000313" key="18">
    <source>
        <dbReference type="Proteomes" id="UP000004699"/>
    </source>
</evidence>
<evidence type="ECO:0000256" key="7">
    <source>
        <dbReference type="ARBA" id="ARBA00022695"/>
    </source>
</evidence>
<reference evidence="18" key="1">
    <citation type="journal article" date="2013" name="BMC Microbiol.">
        <title>Taxonomy and evolution of bacteriochlorophyll a-containing members of the OM60/NOR5 clade of marine gammaproteobacteria: description of Luminiphilus syltensis gen. nov., sp. nov., reclassification of Haliea rubra as Pseudohaliea rubra gen. nov., comb. nov., and emendation of Chromatocurvus halotolerans.</title>
        <authorList>
            <person name="Spring S."/>
            <person name="Riedel T."/>
            <person name="Sproer C."/>
            <person name="Yan S."/>
            <person name="Harder J."/>
            <person name="Fuchs B.M."/>
        </authorList>
    </citation>
    <scope>NUCLEOTIDE SEQUENCE [LARGE SCALE GENOMIC DNA]</scope>
    <source>
        <strain evidence="18">NOR51-B</strain>
    </source>
</reference>
<dbReference type="GO" id="GO:0009398">
    <property type="term" value="P:FMN biosynthetic process"/>
    <property type="evidence" value="ECO:0007669"/>
    <property type="project" value="UniProtKB-UniRule"/>
</dbReference>
<proteinExistence type="inferred from homology"/>
<dbReference type="Gene3D" id="2.40.30.30">
    <property type="entry name" value="Riboflavin kinase-like"/>
    <property type="match status" value="1"/>
</dbReference>
<keyword evidence="9 15" id="KW-0418">Kinase</keyword>
<accession>B8KX10</accession>
<evidence type="ECO:0000259" key="16">
    <source>
        <dbReference type="SMART" id="SM00904"/>
    </source>
</evidence>
<dbReference type="STRING" id="565045.NOR51B_701"/>